<dbReference type="GO" id="GO:0051598">
    <property type="term" value="P:meiotic recombination checkpoint signaling"/>
    <property type="evidence" value="ECO:0007669"/>
    <property type="project" value="TreeGrafter"/>
</dbReference>
<dbReference type="PANTHER" id="PTHR45991">
    <property type="entry name" value="PACHYTENE CHECKPOINT PROTEIN 2"/>
    <property type="match status" value="1"/>
</dbReference>
<accession>A0AAE1E3B7</accession>
<dbReference type="Proteomes" id="UP001283361">
    <property type="component" value="Unassembled WGS sequence"/>
</dbReference>
<sequence length="120" mass="13424">MVLRGGVWQAGYENVSKDTRAHRGSREALVCVLIDEVGSLTAARKSSMNGIEAGAVDLAFVDRADIKQYIGPPSRRAIYYIYLSCLKELMREQITVKYPVKIQQVKLSQASMHNLLCYLS</sequence>
<dbReference type="GO" id="GO:0005634">
    <property type="term" value="C:nucleus"/>
    <property type="evidence" value="ECO:0007669"/>
    <property type="project" value="TreeGrafter"/>
</dbReference>
<keyword evidence="4" id="KW-1185">Reference proteome</keyword>
<dbReference type="InterPro" id="IPR044539">
    <property type="entry name" value="Pch2-like"/>
</dbReference>
<evidence type="ECO:0000313" key="4">
    <source>
        <dbReference type="Proteomes" id="UP001283361"/>
    </source>
</evidence>
<name>A0AAE1E3B7_9GAST</name>
<evidence type="ECO:0000256" key="1">
    <source>
        <dbReference type="ARBA" id="ARBA00022741"/>
    </source>
</evidence>
<dbReference type="EMBL" id="JAWDGP010001319">
    <property type="protein sequence ID" value="KAK3792884.1"/>
    <property type="molecule type" value="Genomic_DNA"/>
</dbReference>
<gene>
    <name evidence="3" type="ORF">RRG08_009045</name>
</gene>
<evidence type="ECO:0000313" key="3">
    <source>
        <dbReference type="EMBL" id="KAK3792884.1"/>
    </source>
</evidence>
<protein>
    <submittedName>
        <fullName evidence="3">Uncharacterized protein</fullName>
    </submittedName>
</protein>
<keyword evidence="1" id="KW-0547">Nucleotide-binding</keyword>
<dbReference type="GO" id="GO:0007131">
    <property type="term" value="P:reciprocal meiotic recombination"/>
    <property type="evidence" value="ECO:0007669"/>
    <property type="project" value="TreeGrafter"/>
</dbReference>
<comment type="caution">
    <text evidence="3">The sequence shown here is derived from an EMBL/GenBank/DDBJ whole genome shotgun (WGS) entry which is preliminary data.</text>
</comment>
<keyword evidence="2" id="KW-0067">ATP-binding</keyword>
<dbReference type="AlphaFoldDB" id="A0AAE1E3B7"/>
<dbReference type="PANTHER" id="PTHR45991:SF1">
    <property type="entry name" value="PACHYTENE CHECKPOINT PROTEIN 2 HOMOLOG"/>
    <property type="match status" value="1"/>
</dbReference>
<organism evidence="3 4">
    <name type="scientific">Elysia crispata</name>
    <name type="common">lettuce slug</name>
    <dbReference type="NCBI Taxonomy" id="231223"/>
    <lineage>
        <taxon>Eukaryota</taxon>
        <taxon>Metazoa</taxon>
        <taxon>Spiralia</taxon>
        <taxon>Lophotrochozoa</taxon>
        <taxon>Mollusca</taxon>
        <taxon>Gastropoda</taxon>
        <taxon>Heterobranchia</taxon>
        <taxon>Euthyneura</taxon>
        <taxon>Panpulmonata</taxon>
        <taxon>Sacoglossa</taxon>
        <taxon>Placobranchoidea</taxon>
        <taxon>Plakobranchidae</taxon>
        <taxon>Elysia</taxon>
    </lineage>
</organism>
<reference evidence="3" key="1">
    <citation type="journal article" date="2023" name="G3 (Bethesda)">
        <title>A reference genome for the long-term kleptoplast-retaining sea slug Elysia crispata morphotype clarki.</title>
        <authorList>
            <person name="Eastman K.E."/>
            <person name="Pendleton A.L."/>
            <person name="Shaikh M.A."/>
            <person name="Suttiyut T."/>
            <person name="Ogas R."/>
            <person name="Tomko P."/>
            <person name="Gavelis G."/>
            <person name="Widhalm J.R."/>
            <person name="Wisecaver J.H."/>
        </authorList>
    </citation>
    <scope>NUCLEOTIDE SEQUENCE</scope>
    <source>
        <strain evidence="3">ECLA1</strain>
    </source>
</reference>
<dbReference type="GO" id="GO:0005524">
    <property type="term" value="F:ATP binding"/>
    <property type="evidence" value="ECO:0007669"/>
    <property type="project" value="UniProtKB-KW"/>
</dbReference>
<evidence type="ECO:0000256" key="2">
    <source>
        <dbReference type="ARBA" id="ARBA00022840"/>
    </source>
</evidence>
<proteinExistence type="predicted"/>
<dbReference type="GO" id="GO:0005694">
    <property type="term" value="C:chromosome"/>
    <property type="evidence" value="ECO:0007669"/>
    <property type="project" value="TreeGrafter"/>
</dbReference>